<dbReference type="GO" id="GO:0008233">
    <property type="term" value="F:peptidase activity"/>
    <property type="evidence" value="ECO:0007669"/>
    <property type="project" value="UniProtKB-KW"/>
</dbReference>
<evidence type="ECO:0000313" key="3">
    <source>
        <dbReference type="Proteomes" id="UP000316733"/>
    </source>
</evidence>
<dbReference type="PANTHER" id="PTHR33473:SF19">
    <property type="entry name" value="ATP-DEPENDENT CLP PROTEASE ADAPTER PROTEIN CLPS"/>
    <property type="match status" value="1"/>
</dbReference>
<feature type="domain" description="Adaptor protein ClpS core" evidence="1">
    <location>
        <begin position="17"/>
        <end position="91"/>
    </location>
</feature>
<dbReference type="InterPro" id="IPR022935">
    <property type="entry name" value="ClpS"/>
</dbReference>
<dbReference type="Pfam" id="PF02617">
    <property type="entry name" value="ClpS"/>
    <property type="match status" value="1"/>
</dbReference>
<organism evidence="2 3">
    <name type="scientific">Pseudomonas phage vB_PaeM_PA5oct</name>
    <dbReference type="NCBI Taxonomy" id="2163605"/>
    <lineage>
        <taxon>Viruses</taxon>
        <taxon>Duplodnaviria</taxon>
        <taxon>Heunggongvirae</taxon>
        <taxon>Uroviricota</taxon>
        <taxon>Caudoviricetes</taxon>
        <taxon>Arenbergviridae</taxon>
        <taxon>Wroclawvirus</taxon>
        <taxon>Wroclawvirus PA5oct</taxon>
    </lineage>
</organism>
<dbReference type="SUPFAM" id="SSF54736">
    <property type="entry name" value="ClpS-like"/>
    <property type="match status" value="1"/>
</dbReference>
<dbReference type="GO" id="GO:0030163">
    <property type="term" value="P:protein catabolic process"/>
    <property type="evidence" value="ECO:0007669"/>
    <property type="project" value="InterPro"/>
</dbReference>
<dbReference type="InterPro" id="IPR014719">
    <property type="entry name" value="Ribosomal_bL12_C/ClpS-like"/>
</dbReference>
<accession>A0A4Y1LUS5</accession>
<dbReference type="PANTHER" id="PTHR33473">
    <property type="entry name" value="ATP-DEPENDENT CLP PROTEASE ADAPTER PROTEIN CLPS1, CHLOROPLASTIC"/>
    <property type="match status" value="1"/>
</dbReference>
<reference evidence="3" key="1">
    <citation type="journal article" date="2020" name="bioRxiv">
        <title>Integrative omics analysis of Pseudomonas aeruginosa virus PA5oct highlights the molecular complexity of jumbo phages.</title>
        <authorList>
            <person name="Lood C."/>
            <person name="Danis-Wlodarczyk K."/>
            <person name="Blasdel B.G."/>
            <person name="Jang H.B."/>
            <person name="Vandenheuvel D."/>
            <person name="Briers Y."/>
            <person name="Noben J.-P."/>
            <person name="van Noort V."/>
            <person name="Drulis-Kawa Z."/>
            <person name="Lavigne R."/>
        </authorList>
    </citation>
    <scope>NUCLEOTIDE SEQUENCE [LARGE SCALE GENOMIC DNA]</scope>
</reference>
<evidence type="ECO:0000259" key="1">
    <source>
        <dbReference type="Pfam" id="PF02617"/>
    </source>
</evidence>
<proteinExistence type="inferred from homology"/>
<gene>
    <name evidence="2" type="ORF">EST35_0260</name>
</gene>
<sequence>MTVKVANKVETSSTVFQPKKYNVVFHNDNKTTMEFVMQLLVYIYDYDASSAYNTMMEVHERGAKIVGSYTKEIAESKQSKSVQLAINNGYPDFKVTVEES</sequence>
<dbReference type="Gene3D" id="3.30.1390.10">
    <property type="match status" value="1"/>
</dbReference>
<evidence type="ECO:0000313" key="2">
    <source>
        <dbReference type="EMBL" id="QCG76141.1"/>
    </source>
</evidence>
<keyword evidence="3" id="KW-1185">Reference proteome</keyword>
<dbReference type="EMBL" id="MK797984">
    <property type="protein sequence ID" value="QCG76141.1"/>
    <property type="molecule type" value="Genomic_DNA"/>
</dbReference>
<dbReference type="GO" id="GO:0006508">
    <property type="term" value="P:proteolysis"/>
    <property type="evidence" value="ECO:0007669"/>
    <property type="project" value="UniProtKB-KW"/>
</dbReference>
<dbReference type="Proteomes" id="UP000316733">
    <property type="component" value="Segment"/>
</dbReference>
<keyword evidence="2" id="KW-0645">Protease</keyword>
<keyword evidence="2" id="KW-0378">Hydrolase</keyword>
<dbReference type="InterPro" id="IPR003769">
    <property type="entry name" value="ClpS_core"/>
</dbReference>
<protein>
    <submittedName>
        <fullName evidence="2">ATP-dependent Clp protease adapter protein</fullName>
    </submittedName>
</protein>
<dbReference type="HAMAP" id="MF_00302">
    <property type="entry name" value="ClpS"/>
    <property type="match status" value="1"/>
</dbReference>
<name>A0A4Y1LUS5_9CAUD</name>